<dbReference type="Proteomes" id="UP000037035">
    <property type="component" value="Unassembled WGS sequence"/>
</dbReference>
<dbReference type="OrthoDB" id="2512596at2759"/>
<sequence>MQERDKKENYFSSLITLWIQSGDPRAQIILDSGAYAHIFNDN</sequence>
<protein>
    <submittedName>
        <fullName evidence="1">Uncharacterized protein</fullName>
    </submittedName>
</protein>
<dbReference type="VEuPathDB" id="FungiDB:VP01_788g1"/>
<comment type="caution">
    <text evidence="1">The sequence shown here is derived from an EMBL/GenBank/DDBJ whole genome shotgun (WGS) entry which is preliminary data.</text>
</comment>
<evidence type="ECO:0000313" key="2">
    <source>
        <dbReference type="EMBL" id="KNZ45703.1"/>
    </source>
</evidence>
<dbReference type="AlphaFoldDB" id="A0A0L6UBS5"/>
<evidence type="ECO:0000313" key="1">
    <source>
        <dbReference type="EMBL" id="KNZ45702.1"/>
    </source>
</evidence>
<proteinExistence type="predicted"/>
<organism evidence="1 3">
    <name type="scientific">Puccinia sorghi</name>
    <dbReference type="NCBI Taxonomy" id="27349"/>
    <lineage>
        <taxon>Eukaryota</taxon>
        <taxon>Fungi</taxon>
        <taxon>Dikarya</taxon>
        <taxon>Basidiomycota</taxon>
        <taxon>Pucciniomycotina</taxon>
        <taxon>Pucciniomycetes</taxon>
        <taxon>Pucciniales</taxon>
        <taxon>Pucciniaceae</taxon>
        <taxon>Puccinia</taxon>
    </lineage>
</organism>
<evidence type="ECO:0000313" key="3">
    <source>
        <dbReference type="Proteomes" id="UP000037035"/>
    </source>
</evidence>
<keyword evidence="3" id="KW-1185">Reference proteome</keyword>
<accession>A0A0L6UBS5</accession>
<name>A0A0L6UBS5_9BASI</name>
<gene>
    <name evidence="1" type="ORF">VP01_788g1</name>
    <name evidence="2" type="ORF">VP01_788g2</name>
</gene>
<reference evidence="1 3" key="1">
    <citation type="submission" date="2015-08" db="EMBL/GenBank/DDBJ databases">
        <title>Next Generation Sequencing and Analysis of the Genome of Puccinia sorghi L Schw, the Causal Agent of Maize Common Rust.</title>
        <authorList>
            <person name="Rochi L."/>
            <person name="Burguener G."/>
            <person name="Darino M."/>
            <person name="Turjanski A."/>
            <person name="Kreff E."/>
            <person name="Dieguez M.J."/>
            <person name="Sacco F."/>
        </authorList>
    </citation>
    <scope>NUCLEOTIDE SEQUENCE [LARGE SCALE GENOMIC DNA]</scope>
    <source>
        <strain evidence="1 3">RO10H11247</strain>
    </source>
</reference>
<dbReference type="EMBL" id="LAVV01013371">
    <property type="protein sequence ID" value="KNZ45702.1"/>
    <property type="molecule type" value="Genomic_DNA"/>
</dbReference>
<dbReference type="EMBL" id="LAVV01013371">
    <property type="protein sequence ID" value="KNZ45703.1"/>
    <property type="molecule type" value="Genomic_DNA"/>
</dbReference>
<dbReference type="VEuPathDB" id="FungiDB:VP01_788g2"/>